<comment type="subcellular location">
    <subcellularLocation>
        <location evidence="1 7">Cell membrane</location>
        <topology evidence="1 7">Multi-pass membrane protein</topology>
    </subcellularLocation>
</comment>
<feature type="transmembrane region" description="Helical" evidence="7">
    <location>
        <begin position="226"/>
        <end position="246"/>
    </location>
</feature>
<dbReference type="InterPro" id="IPR035906">
    <property type="entry name" value="MetI-like_sf"/>
</dbReference>
<feature type="domain" description="ABC transmembrane type-1" evidence="8">
    <location>
        <begin position="83"/>
        <end position="302"/>
    </location>
</feature>
<keyword evidence="10" id="KW-1185">Reference proteome</keyword>
<evidence type="ECO:0000259" key="8">
    <source>
        <dbReference type="PROSITE" id="PS50928"/>
    </source>
</evidence>
<dbReference type="RefSeq" id="WP_284304931.1">
    <property type="nucleotide sequence ID" value="NZ_BSUO01000001.1"/>
</dbReference>
<keyword evidence="3" id="KW-1003">Cell membrane</keyword>
<keyword evidence="2 7" id="KW-0813">Transport</keyword>
<dbReference type="PROSITE" id="PS50928">
    <property type="entry name" value="ABC_TM1"/>
    <property type="match status" value="1"/>
</dbReference>
<accession>A0ABQ6IU43</accession>
<dbReference type="InterPro" id="IPR000515">
    <property type="entry name" value="MetI-like"/>
</dbReference>
<keyword evidence="5 7" id="KW-1133">Transmembrane helix</keyword>
<evidence type="ECO:0000256" key="5">
    <source>
        <dbReference type="ARBA" id="ARBA00022989"/>
    </source>
</evidence>
<feature type="transmembrane region" description="Helical" evidence="7">
    <location>
        <begin position="281"/>
        <end position="303"/>
    </location>
</feature>
<dbReference type="InterPro" id="IPR051393">
    <property type="entry name" value="ABC_transporter_permease"/>
</dbReference>
<keyword evidence="4 7" id="KW-0812">Transmembrane</keyword>
<evidence type="ECO:0000256" key="3">
    <source>
        <dbReference type="ARBA" id="ARBA00022475"/>
    </source>
</evidence>
<sequence length="310" mass="34280">MSTAATTPRRLARRLRGPGDRNLWFWVFVGPFLAGLLLFTYVPILWSVALSFFDAYNTVTPTEFVGLRNYADMLGDAAFVESLQTFVVFAAFIVPTTFVLSLGIAVAVSRTRVAQTFFRSVFFLPTACSYVVAALVWKMSIFSGVHFGFANTVLGSLGIDPVPWLSVTSPPWYWLVVVSARLWLQVGFFMILFIAGLQRIDPTLYEAAAIDGAQGRRAFRYITLPLLRPTSMAVLLLLLVNAFQAFDEFYNILSTFGGYPPYARPPLVYLYYTALGAGQDFGHGSAGSVILTALIALVALAMLRLTRESR</sequence>
<dbReference type="PANTHER" id="PTHR30193:SF41">
    <property type="entry name" value="DIACETYLCHITOBIOSE UPTAKE SYSTEM PERMEASE PROTEIN NGCF"/>
    <property type="match status" value="1"/>
</dbReference>
<name>A0ABQ6IU43_9MICO</name>
<reference evidence="10" key="1">
    <citation type="journal article" date="2019" name="Int. J. Syst. Evol. Microbiol.">
        <title>The Global Catalogue of Microorganisms (GCM) 10K type strain sequencing project: providing services to taxonomists for standard genome sequencing and annotation.</title>
        <authorList>
            <consortium name="The Broad Institute Genomics Platform"/>
            <consortium name="The Broad Institute Genome Sequencing Center for Infectious Disease"/>
            <person name="Wu L."/>
            <person name="Ma J."/>
        </authorList>
    </citation>
    <scope>NUCLEOTIDE SEQUENCE [LARGE SCALE GENOMIC DNA]</scope>
    <source>
        <strain evidence="10">NBRC 113072</strain>
    </source>
</reference>
<feature type="transmembrane region" description="Helical" evidence="7">
    <location>
        <begin position="86"/>
        <end position="108"/>
    </location>
</feature>
<dbReference type="Proteomes" id="UP001157126">
    <property type="component" value="Unassembled WGS sequence"/>
</dbReference>
<dbReference type="CDD" id="cd06261">
    <property type="entry name" value="TM_PBP2"/>
    <property type="match status" value="1"/>
</dbReference>
<evidence type="ECO:0000313" key="10">
    <source>
        <dbReference type="Proteomes" id="UP001157126"/>
    </source>
</evidence>
<dbReference type="Gene3D" id="1.10.3720.10">
    <property type="entry name" value="MetI-like"/>
    <property type="match status" value="1"/>
</dbReference>
<evidence type="ECO:0000256" key="7">
    <source>
        <dbReference type="RuleBase" id="RU363032"/>
    </source>
</evidence>
<organism evidence="9 10">
    <name type="scientific">Mobilicoccus caccae</name>
    <dbReference type="NCBI Taxonomy" id="1859295"/>
    <lineage>
        <taxon>Bacteria</taxon>
        <taxon>Bacillati</taxon>
        <taxon>Actinomycetota</taxon>
        <taxon>Actinomycetes</taxon>
        <taxon>Micrococcales</taxon>
        <taxon>Dermatophilaceae</taxon>
        <taxon>Mobilicoccus</taxon>
    </lineage>
</organism>
<comment type="caution">
    <text evidence="9">The sequence shown here is derived from an EMBL/GenBank/DDBJ whole genome shotgun (WGS) entry which is preliminary data.</text>
</comment>
<dbReference type="Pfam" id="PF00528">
    <property type="entry name" value="BPD_transp_1"/>
    <property type="match status" value="1"/>
</dbReference>
<evidence type="ECO:0000256" key="6">
    <source>
        <dbReference type="ARBA" id="ARBA00023136"/>
    </source>
</evidence>
<gene>
    <name evidence="9" type="ORF">GCM10025883_34270</name>
</gene>
<feature type="transmembrane region" description="Helical" evidence="7">
    <location>
        <begin position="172"/>
        <end position="195"/>
    </location>
</feature>
<dbReference type="PANTHER" id="PTHR30193">
    <property type="entry name" value="ABC TRANSPORTER PERMEASE PROTEIN"/>
    <property type="match status" value="1"/>
</dbReference>
<evidence type="ECO:0000256" key="2">
    <source>
        <dbReference type="ARBA" id="ARBA00022448"/>
    </source>
</evidence>
<keyword evidence="6 7" id="KW-0472">Membrane</keyword>
<dbReference type="EMBL" id="BSUO01000001">
    <property type="protein sequence ID" value="GMA41382.1"/>
    <property type="molecule type" value="Genomic_DNA"/>
</dbReference>
<feature type="transmembrane region" description="Helical" evidence="7">
    <location>
        <begin position="23"/>
        <end position="46"/>
    </location>
</feature>
<comment type="similarity">
    <text evidence="7">Belongs to the binding-protein-dependent transport system permease family.</text>
</comment>
<evidence type="ECO:0000256" key="4">
    <source>
        <dbReference type="ARBA" id="ARBA00022692"/>
    </source>
</evidence>
<proteinExistence type="inferred from homology"/>
<evidence type="ECO:0000313" key="9">
    <source>
        <dbReference type="EMBL" id="GMA41382.1"/>
    </source>
</evidence>
<protein>
    <submittedName>
        <fullName evidence="9">Sugar ABC transporter permease</fullName>
    </submittedName>
</protein>
<feature type="transmembrane region" description="Helical" evidence="7">
    <location>
        <begin position="120"/>
        <end position="137"/>
    </location>
</feature>
<evidence type="ECO:0000256" key="1">
    <source>
        <dbReference type="ARBA" id="ARBA00004651"/>
    </source>
</evidence>
<dbReference type="SUPFAM" id="SSF161098">
    <property type="entry name" value="MetI-like"/>
    <property type="match status" value="1"/>
</dbReference>